<evidence type="ECO:0000313" key="1">
    <source>
        <dbReference type="EMBL" id="CAG8746642.1"/>
    </source>
</evidence>
<evidence type="ECO:0000313" key="2">
    <source>
        <dbReference type="Proteomes" id="UP000789366"/>
    </source>
</evidence>
<feature type="non-terminal residue" evidence="1">
    <location>
        <position position="50"/>
    </location>
</feature>
<dbReference type="Proteomes" id="UP000789366">
    <property type="component" value="Unassembled WGS sequence"/>
</dbReference>
<sequence>FDNDNKMSKPIKQVIDEIIYELQYEIFEFSIVKKCFMRNNYREEDIYEYC</sequence>
<feature type="non-terminal residue" evidence="1">
    <location>
        <position position="1"/>
    </location>
</feature>
<reference evidence="1" key="1">
    <citation type="submission" date="2021-06" db="EMBL/GenBank/DDBJ databases">
        <authorList>
            <person name="Kallberg Y."/>
            <person name="Tangrot J."/>
            <person name="Rosling A."/>
        </authorList>
    </citation>
    <scope>NUCLEOTIDE SEQUENCE</scope>
    <source>
        <strain evidence="1">28 12/20/2015</strain>
    </source>
</reference>
<gene>
    <name evidence="1" type="ORF">SPELUC_LOCUS14178</name>
</gene>
<accession>A0ACA9QFW7</accession>
<keyword evidence="2" id="KW-1185">Reference proteome</keyword>
<proteinExistence type="predicted"/>
<organism evidence="1 2">
    <name type="scientific">Cetraspora pellucida</name>
    <dbReference type="NCBI Taxonomy" id="1433469"/>
    <lineage>
        <taxon>Eukaryota</taxon>
        <taxon>Fungi</taxon>
        <taxon>Fungi incertae sedis</taxon>
        <taxon>Mucoromycota</taxon>
        <taxon>Glomeromycotina</taxon>
        <taxon>Glomeromycetes</taxon>
        <taxon>Diversisporales</taxon>
        <taxon>Gigasporaceae</taxon>
        <taxon>Cetraspora</taxon>
    </lineage>
</organism>
<dbReference type="EMBL" id="CAJVPW010040641">
    <property type="protein sequence ID" value="CAG8746642.1"/>
    <property type="molecule type" value="Genomic_DNA"/>
</dbReference>
<protein>
    <submittedName>
        <fullName evidence="1">8428_t:CDS:1</fullName>
    </submittedName>
</protein>
<name>A0ACA9QFW7_9GLOM</name>
<comment type="caution">
    <text evidence="1">The sequence shown here is derived from an EMBL/GenBank/DDBJ whole genome shotgun (WGS) entry which is preliminary data.</text>
</comment>